<organism evidence="3 4">
    <name type="scientific">Onychostoma macrolepis</name>
    <dbReference type="NCBI Taxonomy" id="369639"/>
    <lineage>
        <taxon>Eukaryota</taxon>
        <taxon>Metazoa</taxon>
        <taxon>Chordata</taxon>
        <taxon>Craniata</taxon>
        <taxon>Vertebrata</taxon>
        <taxon>Euteleostomi</taxon>
        <taxon>Actinopterygii</taxon>
        <taxon>Neopterygii</taxon>
        <taxon>Teleostei</taxon>
        <taxon>Ostariophysi</taxon>
        <taxon>Cypriniformes</taxon>
        <taxon>Cyprinidae</taxon>
        <taxon>Acrossocheilinae</taxon>
        <taxon>Onychostoma</taxon>
    </lineage>
</organism>
<dbReference type="Proteomes" id="UP000579812">
    <property type="component" value="Unassembled WGS sequence"/>
</dbReference>
<proteinExistence type="predicted"/>
<name>A0A7J6CPF6_9TELE</name>
<evidence type="ECO:0000256" key="2">
    <source>
        <dbReference type="SAM" id="MobiDB-lite"/>
    </source>
</evidence>
<evidence type="ECO:0000256" key="1">
    <source>
        <dbReference type="SAM" id="Coils"/>
    </source>
</evidence>
<sequence length="466" mass="54802">MYCNKFRKLMPQTCVSVHQNIITVSENTTISSHMQAVKLPTIHGPSLAGGLRPHPPPQKKVNGSSLNAEEQFLIFELRCREDKTGEEVRLFITEGQQERPGASGTRPTGARSETCLPPLSVRRAVFQPISAYKAEVLQSGRCKLDTIHKMEILRTWAQRASMEEREMSQIELGAKQDWANYEASFRDSNPLKNEQKAQDSFSKRLKLEEKEKALLRKIYRVQDAIEIEEMHLKEDREREEREEEGSKQSPEDLEKLTWEYVNFMSLNEEKDKVLKYYEDEKEKLKKNADRMEEEIQSMALCIEEEQQKKNKVKAEVEMINNVKDSRRMKIWTKTEQLCVELAKVQASYGEQAYSPAYPLMILLQLEDWISDSLDLIENMPAERLYKIQKRICKHYEIREQEQKRIRRETLLEERRQRRQERALSLSVKPTGKKLMPRSQPPKKIRKREEPVETKKTKEDLYAHFVE</sequence>
<keyword evidence="1" id="KW-0175">Coiled coil</keyword>
<gene>
    <name evidence="3" type="ORF">G5714_012056</name>
</gene>
<evidence type="ECO:0000313" key="4">
    <source>
        <dbReference type="Proteomes" id="UP000579812"/>
    </source>
</evidence>
<accession>A0A7J6CPF6</accession>
<evidence type="ECO:0000313" key="3">
    <source>
        <dbReference type="EMBL" id="KAF4107692.1"/>
    </source>
</evidence>
<dbReference type="EMBL" id="JAAMOB010000011">
    <property type="protein sequence ID" value="KAF4107692.1"/>
    <property type="molecule type" value="Genomic_DNA"/>
</dbReference>
<comment type="caution">
    <text evidence="3">The sequence shown here is derived from an EMBL/GenBank/DDBJ whole genome shotgun (WGS) entry which is preliminary data.</text>
</comment>
<reference evidence="3 4" key="1">
    <citation type="submission" date="2020-04" db="EMBL/GenBank/DDBJ databases">
        <title>Chromosome-level genome assembly of a cyprinid fish Onychostoma macrolepis by integration of Nanopore Sequencing, Bionano and Hi-C technology.</title>
        <authorList>
            <person name="Wang D."/>
        </authorList>
    </citation>
    <scope>NUCLEOTIDE SEQUENCE [LARGE SCALE GENOMIC DNA]</scope>
    <source>
        <strain evidence="3">SWU-2019</strain>
        <tissue evidence="3">Muscle</tissue>
    </source>
</reference>
<protein>
    <submittedName>
        <fullName evidence="3">Uncharacterized protein</fullName>
    </submittedName>
</protein>
<feature type="region of interest" description="Disordered" evidence="2">
    <location>
        <begin position="417"/>
        <end position="466"/>
    </location>
</feature>
<keyword evidence="4" id="KW-1185">Reference proteome</keyword>
<dbReference type="AlphaFoldDB" id="A0A7J6CPF6"/>
<feature type="coiled-coil region" evidence="1">
    <location>
        <begin position="267"/>
        <end position="322"/>
    </location>
</feature>
<feature type="compositionally biased region" description="Basic residues" evidence="2">
    <location>
        <begin position="430"/>
        <end position="445"/>
    </location>
</feature>
<feature type="compositionally biased region" description="Basic and acidic residues" evidence="2">
    <location>
        <begin position="446"/>
        <end position="466"/>
    </location>
</feature>